<protein>
    <submittedName>
        <fullName evidence="9">D-methionine-binding lipoprotein metQ</fullName>
    </submittedName>
</protein>
<dbReference type="RefSeq" id="WP_101831573.1">
    <property type="nucleotide sequence ID" value="NZ_FZMO01000113.1"/>
</dbReference>
<organism evidence="9 10">
    <name type="scientific">Frankia canadensis</name>
    <dbReference type="NCBI Taxonomy" id="1836972"/>
    <lineage>
        <taxon>Bacteria</taxon>
        <taxon>Bacillati</taxon>
        <taxon>Actinomycetota</taxon>
        <taxon>Actinomycetes</taxon>
        <taxon>Frankiales</taxon>
        <taxon>Frankiaceae</taxon>
        <taxon>Frankia</taxon>
    </lineage>
</organism>
<evidence type="ECO:0000256" key="1">
    <source>
        <dbReference type="ARBA" id="ARBA00004635"/>
    </source>
</evidence>
<comment type="subcellular location">
    <subcellularLocation>
        <location evidence="1">Membrane</location>
        <topology evidence="1">Lipid-anchor</topology>
    </subcellularLocation>
</comment>
<dbReference type="EMBL" id="FZMO01000113">
    <property type="protein sequence ID" value="SNQ47791.1"/>
    <property type="molecule type" value="Genomic_DNA"/>
</dbReference>
<evidence type="ECO:0000313" key="10">
    <source>
        <dbReference type="Proteomes" id="UP000234331"/>
    </source>
</evidence>
<keyword evidence="10" id="KW-1185">Reference proteome</keyword>
<evidence type="ECO:0000256" key="3">
    <source>
        <dbReference type="ARBA" id="ARBA00022729"/>
    </source>
</evidence>
<evidence type="ECO:0000256" key="6">
    <source>
        <dbReference type="ARBA" id="ARBA00023288"/>
    </source>
</evidence>
<dbReference type="Gene3D" id="3.40.190.10">
    <property type="entry name" value="Periplasmic binding protein-like II"/>
    <property type="match status" value="2"/>
</dbReference>
<reference evidence="9 10" key="1">
    <citation type="submission" date="2017-06" db="EMBL/GenBank/DDBJ databases">
        <authorList>
            <person name="Kim H.J."/>
            <person name="Triplett B.A."/>
        </authorList>
    </citation>
    <scope>NUCLEOTIDE SEQUENCE [LARGE SCALE GENOMIC DNA]</scope>
    <source>
        <strain evidence="9">FRACA_ARgP5</strain>
    </source>
</reference>
<feature type="region of interest" description="Disordered" evidence="7">
    <location>
        <begin position="1"/>
        <end position="22"/>
    </location>
</feature>
<keyword evidence="3" id="KW-0732">Signal</keyword>
<dbReference type="AlphaFoldDB" id="A0A2I2KQ46"/>
<comment type="similarity">
    <text evidence="2">Belongs to the NlpA lipoprotein family.</text>
</comment>
<evidence type="ECO:0000313" key="9">
    <source>
        <dbReference type="EMBL" id="SNQ47791.1"/>
    </source>
</evidence>
<evidence type="ECO:0000256" key="2">
    <source>
        <dbReference type="ARBA" id="ARBA00008973"/>
    </source>
</evidence>
<dbReference type="PANTHER" id="PTHR30429">
    <property type="entry name" value="D-METHIONINE-BINDING LIPOPROTEIN METQ"/>
    <property type="match status" value="1"/>
</dbReference>
<evidence type="ECO:0000256" key="7">
    <source>
        <dbReference type="SAM" id="MobiDB-lite"/>
    </source>
</evidence>
<dbReference type="GO" id="GO:0016020">
    <property type="term" value="C:membrane"/>
    <property type="evidence" value="ECO:0007669"/>
    <property type="project" value="UniProtKB-SubCell"/>
</dbReference>
<keyword evidence="8" id="KW-0812">Transmembrane</keyword>
<dbReference type="PANTHER" id="PTHR30429:SF1">
    <property type="entry name" value="D-METHIONINE-BINDING LIPOPROTEIN METQ-RELATED"/>
    <property type="match status" value="1"/>
</dbReference>
<keyword evidence="8" id="KW-1133">Transmembrane helix</keyword>
<keyword evidence="4 8" id="KW-0472">Membrane</keyword>
<dbReference type="Pfam" id="PF03180">
    <property type="entry name" value="Lipoprotein_9"/>
    <property type="match status" value="1"/>
</dbReference>
<dbReference type="Proteomes" id="UP000234331">
    <property type="component" value="Unassembled WGS sequence"/>
</dbReference>
<keyword evidence="5" id="KW-0564">Palmitate</keyword>
<feature type="transmembrane region" description="Helical" evidence="8">
    <location>
        <begin position="30"/>
        <end position="53"/>
    </location>
</feature>
<gene>
    <name evidence="9" type="ORF">FRACA_200029</name>
</gene>
<dbReference type="OrthoDB" id="9812878at2"/>
<proteinExistence type="inferred from homology"/>
<accession>A0A2I2KQ46</accession>
<sequence>MSASSAGENNPREAPVDPVLPPSGSGRRRLPWIVSAAVVLVAALVVGLVLAFTGGSSGSKTVRIGVVDASEPYWKTFADLAKKRLDVTVKYVNFNDYSQPNPALREKQLDLNQFQHIQYLANYNATAHDTLRPIGATAVYPLPLYALKYDRPSALPADAKVAVPNDAINEARGLLVLQSAGLLTLKDGGSAFSTTRDIETHKVTVVTLDAAQTAGALQSGSVAAAIVNNNYATSAKLPRSGAIYQDDPAGASAAPYVNIFVARDEDKNDETYLALAALYHDPSVEAGVQKANGGVAVFRTVPAPRLQAELATVEKQAAAARG</sequence>
<dbReference type="InterPro" id="IPR004872">
    <property type="entry name" value="Lipoprotein_NlpA"/>
</dbReference>
<evidence type="ECO:0000256" key="5">
    <source>
        <dbReference type="ARBA" id="ARBA00023139"/>
    </source>
</evidence>
<dbReference type="SUPFAM" id="SSF53850">
    <property type="entry name" value="Periplasmic binding protein-like II"/>
    <property type="match status" value="1"/>
</dbReference>
<evidence type="ECO:0000256" key="4">
    <source>
        <dbReference type="ARBA" id="ARBA00023136"/>
    </source>
</evidence>
<keyword evidence="6 9" id="KW-0449">Lipoprotein</keyword>
<evidence type="ECO:0000256" key="8">
    <source>
        <dbReference type="SAM" id="Phobius"/>
    </source>
</evidence>
<name>A0A2I2KQ46_9ACTN</name>